<dbReference type="AlphaFoldDB" id="A0A6A6N857"/>
<reference evidence="9 10" key="1">
    <citation type="journal article" date="2020" name="Mol. Plant">
        <title>The Chromosome-Based Rubber Tree Genome Provides New Insights into Spurge Genome Evolution and Rubber Biosynthesis.</title>
        <authorList>
            <person name="Liu J."/>
            <person name="Shi C."/>
            <person name="Shi C.C."/>
            <person name="Li W."/>
            <person name="Zhang Q.J."/>
            <person name="Zhang Y."/>
            <person name="Li K."/>
            <person name="Lu H.F."/>
            <person name="Shi C."/>
            <person name="Zhu S.T."/>
            <person name="Xiao Z.Y."/>
            <person name="Nan H."/>
            <person name="Yue Y."/>
            <person name="Zhu X.G."/>
            <person name="Wu Y."/>
            <person name="Hong X.N."/>
            <person name="Fan G.Y."/>
            <person name="Tong Y."/>
            <person name="Zhang D."/>
            <person name="Mao C.L."/>
            <person name="Liu Y.L."/>
            <person name="Hao S.J."/>
            <person name="Liu W.Q."/>
            <person name="Lv M.Q."/>
            <person name="Zhang H.B."/>
            <person name="Liu Y."/>
            <person name="Hu-Tang G.R."/>
            <person name="Wang J.P."/>
            <person name="Wang J.H."/>
            <person name="Sun Y.H."/>
            <person name="Ni S.B."/>
            <person name="Chen W.B."/>
            <person name="Zhang X.C."/>
            <person name="Jiao Y.N."/>
            <person name="Eichler E.E."/>
            <person name="Li G.H."/>
            <person name="Liu X."/>
            <person name="Gao L.Z."/>
        </authorList>
    </citation>
    <scope>NUCLEOTIDE SEQUENCE [LARGE SCALE GENOMIC DNA]</scope>
    <source>
        <strain evidence="10">cv. GT1</strain>
        <tissue evidence="9">Leaf</tissue>
    </source>
</reference>
<comment type="caution">
    <text evidence="9">The sequence shown here is derived from an EMBL/GenBank/DDBJ whole genome shotgun (WGS) entry which is preliminary data.</text>
</comment>
<feature type="transmembrane region" description="Helical" evidence="8">
    <location>
        <begin position="144"/>
        <end position="161"/>
    </location>
</feature>
<keyword evidence="6" id="KW-0406">Ion transport</keyword>
<accession>A0A6A6N857</accession>
<dbReference type="InterPro" id="IPR003445">
    <property type="entry name" value="Cat_transpt"/>
</dbReference>
<name>A0A6A6N857_HEVBR</name>
<keyword evidence="3" id="KW-0813">Transport</keyword>
<comment type="similarity">
    <text evidence="2">Belongs to the TrkH potassium transport family. HKT (TC 2.A.38.3) subfamily.</text>
</comment>
<protein>
    <submittedName>
        <fullName evidence="9">Uncharacterized protein</fullName>
    </submittedName>
</protein>
<evidence type="ECO:0000256" key="2">
    <source>
        <dbReference type="ARBA" id="ARBA00010864"/>
    </source>
</evidence>
<evidence type="ECO:0000256" key="7">
    <source>
        <dbReference type="ARBA" id="ARBA00023136"/>
    </source>
</evidence>
<dbReference type="EMBL" id="JAAGAX010000003">
    <property type="protein sequence ID" value="KAF2320738.1"/>
    <property type="molecule type" value="Genomic_DNA"/>
</dbReference>
<comment type="subcellular location">
    <subcellularLocation>
        <location evidence="1">Membrane</location>
        <topology evidence="1">Multi-pass membrane protein</topology>
    </subcellularLocation>
</comment>
<evidence type="ECO:0000256" key="1">
    <source>
        <dbReference type="ARBA" id="ARBA00004141"/>
    </source>
</evidence>
<evidence type="ECO:0000256" key="4">
    <source>
        <dbReference type="ARBA" id="ARBA00022692"/>
    </source>
</evidence>
<dbReference type="PANTHER" id="PTHR31064:SF30">
    <property type="entry name" value="HIGH-AFFINITY POTASSIUM TRANSPORT PROTEIN-RELATED"/>
    <property type="match status" value="1"/>
</dbReference>
<dbReference type="Proteomes" id="UP000467840">
    <property type="component" value="Chromosome 10"/>
</dbReference>
<keyword evidence="7 8" id="KW-0472">Membrane</keyword>
<evidence type="ECO:0000256" key="8">
    <source>
        <dbReference type="SAM" id="Phobius"/>
    </source>
</evidence>
<evidence type="ECO:0000313" key="9">
    <source>
        <dbReference type="EMBL" id="KAF2320738.1"/>
    </source>
</evidence>
<keyword evidence="4 8" id="KW-0812">Transmembrane</keyword>
<keyword evidence="5 8" id="KW-1133">Transmembrane helix</keyword>
<keyword evidence="10" id="KW-1185">Reference proteome</keyword>
<sequence>MSTVEMEVFSNTQLIIMTILMLVGGEVFTSMLELQLERSKFPSQGLSYTTNSLELAPAAVSHELAENEKPADTDLESNRNSSDSDSLKYASIKILSYVVLGYLLLVVFCPMEWNSQAMDGLSCFEKLVAALFQVVNSRHSGESVFDLSTISPAILVLFVVMM</sequence>
<evidence type="ECO:0000256" key="6">
    <source>
        <dbReference type="ARBA" id="ARBA00023065"/>
    </source>
</evidence>
<organism evidence="9 10">
    <name type="scientific">Hevea brasiliensis</name>
    <name type="common">Para rubber tree</name>
    <name type="synonym">Siphonia brasiliensis</name>
    <dbReference type="NCBI Taxonomy" id="3981"/>
    <lineage>
        <taxon>Eukaryota</taxon>
        <taxon>Viridiplantae</taxon>
        <taxon>Streptophyta</taxon>
        <taxon>Embryophyta</taxon>
        <taxon>Tracheophyta</taxon>
        <taxon>Spermatophyta</taxon>
        <taxon>Magnoliopsida</taxon>
        <taxon>eudicotyledons</taxon>
        <taxon>Gunneridae</taxon>
        <taxon>Pentapetalae</taxon>
        <taxon>rosids</taxon>
        <taxon>fabids</taxon>
        <taxon>Malpighiales</taxon>
        <taxon>Euphorbiaceae</taxon>
        <taxon>Crotonoideae</taxon>
        <taxon>Micrandreae</taxon>
        <taxon>Hevea</taxon>
    </lineage>
</organism>
<proteinExistence type="inferred from homology"/>
<dbReference type="InterPro" id="IPR051143">
    <property type="entry name" value="TrkH_K-transport"/>
</dbReference>
<feature type="transmembrane region" description="Helical" evidence="8">
    <location>
        <begin position="12"/>
        <end position="32"/>
    </location>
</feature>
<dbReference type="PANTHER" id="PTHR31064">
    <property type="entry name" value="POTASSIUM TRANSPORT PROTEIN DDB_G0292412-RELATED"/>
    <property type="match status" value="1"/>
</dbReference>
<evidence type="ECO:0000256" key="3">
    <source>
        <dbReference type="ARBA" id="ARBA00022448"/>
    </source>
</evidence>
<dbReference type="Pfam" id="PF02386">
    <property type="entry name" value="TrkH"/>
    <property type="match status" value="1"/>
</dbReference>
<feature type="transmembrane region" description="Helical" evidence="8">
    <location>
        <begin position="94"/>
        <end position="113"/>
    </location>
</feature>
<evidence type="ECO:0000256" key="5">
    <source>
        <dbReference type="ARBA" id="ARBA00022989"/>
    </source>
</evidence>
<dbReference type="GO" id="GO:0005886">
    <property type="term" value="C:plasma membrane"/>
    <property type="evidence" value="ECO:0007669"/>
    <property type="project" value="TreeGrafter"/>
</dbReference>
<dbReference type="GO" id="GO:0015081">
    <property type="term" value="F:sodium ion transmembrane transporter activity"/>
    <property type="evidence" value="ECO:0007669"/>
    <property type="project" value="TreeGrafter"/>
</dbReference>
<gene>
    <name evidence="9" type="ORF">GH714_030428</name>
</gene>
<evidence type="ECO:0000313" key="10">
    <source>
        <dbReference type="Proteomes" id="UP000467840"/>
    </source>
</evidence>